<name>A0A6L3B141_AZOBR</name>
<dbReference type="SUPFAM" id="SSF52540">
    <property type="entry name" value="P-loop containing nucleoside triphosphate hydrolases"/>
    <property type="match status" value="1"/>
</dbReference>
<dbReference type="EMBL" id="QOKV01000011">
    <property type="protein sequence ID" value="KAA0684436.1"/>
    <property type="molecule type" value="Genomic_DNA"/>
</dbReference>
<dbReference type="Pfam" id="PF00005">
    <property type="entry name" value="ABC_tran"/>
    <property type="match status" value="1"/>
</dbReference>
<proteinExistence type="predicted"/>
<dbReference type="InterPro" id="IPR050093">
    <property type="entry name" value="ABC_SmlMolc_Importer"/>
</dbReference>
<accession>A0A6L3B141</accession>
<evidence type="ECO:0000313" key="6">
    <source>
        <dbReference type="EMBL" id="KAA0684436.1"/>
    </source>
</evidence>
<sequence length="319" mass="34455">MGVVQSCPGQGRRPAFVCLQNKQNPGGTPNARHREGDTTHAWPIVRKSTGSQGPGRRVPSGATHSLRPRPRLQRPGGWKPCGDDGCHPHLRTVHALGPVDLELRRGEFFSIVGPSGCGKSTLLDGLAGLSSPTDGIITFEGKRVRGTVPDGVGVVFQEDASFPWLSVRDNIGFGLRRAGFRGAEADDRVRHAIDFMGLNDFADADPNQLSGGMRQRVCIARTLVMRPDACGDEGHRAGLTGASSAVVEATAEAPPQARHRRRCWESERCRERAGRHRHGFVFSRFNGRSGPTPEAGKLMYGYKSCTSGQKLPLHGTNIS</sequence>
<dbReference type="RefSeq" id="WP_149165975.1">
    <property type="nucleotide sequence ID" value="NZ_QOKV01000011.1"/>
</dbReference>
<evidence type="ECO:0000256" key="4">
    <source>
        <dbReference type="SAM" id="MobiDB-lite"/>
    </source>
</evidence>
<dbReference type="Gene3D" id="3.40.50.300">
    <property type="entry name" value="P-loop containing nucleotide triphosphate hydrolases"/>
    <property type="match status" value="1"/>
</dbReference>
<dbReference type="PANTHER" id="PTHR42781">
    <property type="entry name" value="SPERMIDINE/PUTRESCINE IMPORT ATP-BINDING PROTEIN POTA"/>
    <property type="match status" value="1"/>
</dbReference>
<dbReference type="AlphaFoldDB" id="A0A6L3B141"/>
<keyword evidence="3 6" id="KW-0067">ATP-binding</keyword>
<dbReference type="PROSITE" id="PS00211">
    <property type="entry name" value="ABC_TRANSPORTER_1"/>
    <property type="match status" value="1"/>
</dbReference>
<dbReference type="GO" id="GO:0005524">
    <property type="term" value="F:ATP binding"/>
    <property type="evidence" value="ECO:0007669"/>
    <property type="project" value="UniProtKB-KW"/>
</dbReference>
<feature type="domain" description="ABC transporter" evidence="5">
    <location>
        <begin position="72"/>
        <end position="311"/>
    </location>
</feature>
<comment type="caution">
    <text evidence="6">The sequence shown here is derived from an EMBL/GenBank/DDBJ whole genome shotgun (WGS) entry which is preliminary data.</text>
</comment>
<dbReference type="PROSITE" id="PS50893">
    <property type="entry name" value="ABC_TRANSPORTER_2"/>
    <property type="match status" value="1"/>
</dbReference>
<reference evidence="6 7" key="1">
    <citation type="submission" date="2018-07" db="EMBL/GenBank/DDBJ databases">
        <title>Genome sequence of Roseomonas fauriae ATCC 49958.</title>
        <authorList>
            <person name="Sant'Anna F.H."/>
            <person name="Baldani J.I."/>
            <person name="Zilli J.E."/>
            <person name="Reis V.M."/>
            <person name="Hartmann A."/>
            <person name="Cruz L."/>
            <person name="de Souza E.M."/>
            <person name="de Oliveira Pedrosa F."/>
            <person name="Passaglia L.M.P."/>
        </authorList>
    </citation>
    <scope>NUCLEOTIDE SEQUENCE [LARGE SCALE GENOMIC DNA]</scope>
    <source>
        <strain evidence="6 7">ATCC 49958</strain>
    </source>
</reference>
<dbReference type="GO" id="GO:0016887">
    <property type="term" value="F:ATP hydrolysis activity"/>
    <property type="evidence" value="ECO:0007669"/>
    <property type="project" value="InterPro"/>
</dbReference>
<gene>
    <name evidence="6" type="ORF">DS837_17640</name>
</gene>
<evidence type="ECO:0000256" key="2">
    <source>
        <dbReference type="ARBA" id="ARBA00022741"/>
    </source>
</evidence>
<dbReference type="PANTHER" id="PTHR42781:SF8">
    <property type="entry name" value="BICARBONATE TRANSPORT ATP-BINDING PROTEIN CMPC"/>
    <property type="match status" value="1"/>
</dbReference>
<dbReference type="Proteomes" id="UP000476837">
    <property type="component" value="Unassembled WGS sequence"/>
</dbReference>
<dbReference type="InterPro" id="IPR003439">
    <property type="entry name" value="ABC_transporter-like_ATP-bd"/>
</dbReference>
<evidence type="ECO:0000259" key="5">
    <source>
        <dbReference type="PROSITE" id="PS50893"/>
    </source>
</evidence>
<feature type="region of interest" description="Disordered" evidence="4">
    <location>
        <begin position="21"/>
        <end position="77"/>
    </location>
</feature>
<evidence type="ECO:0000256" key="1">
    <source>
        <dbReference type="ARBA" id="ARBA00022448"/>
    </source>
</evidence>
<evidence type="ECO:0000313" key="7">
    <source>
        <dbReference type="Proteomes" id="UP000476837"/>
    </source>
</evidence>
<evidence type="ECO:0000256" key="3">
    <source>
        <dbReference type="ARBA" id="ARBA00022840"/>
    </source>
</evidence>
<dbReference type="InterPro" id="IPR017871">
    <property type="entry name" value="ABC_transporter-like_CS"/>
</dbReference>
<dbReference type="InterPro" id="IPR027417">
    <property type="entry name" value="P-loop_NTPase"/>
</dbReference>
<keyword evidence="1" id="KW-0813">Transport</keyword>
<organism evidence="6 7">
    <name type="scientific">Azospirillum brasilense</name>
    <dbReference type="NCBI Taxonomy" id="192"/>
    <lineage>
        <taxon>Bacteria</taxon>
        <taxon>Pseudomonadati</taxon>
        <taxon>Pseudomonadota</taxon>
        <taxon>Alphaproteobacteria</taxon>
        <taxon>Rhodospirillales</taxon>
        <taxon>Azospirillaceae</taxon>
        <taxon>Azospirillum</taxon>
    </lineage>
</organism>
<keyword evidence="2" id="KW-0547">Nucleotide-binding</keyword>
<protein>
    <submittedName>
        <fullName evidence="6">ATP-binding cassette domain-containing protein</fullName>
    </submittedName>
</protein>